<proteinExistence type="predicted"/>
<gene>
    <name evidence="1" type="ORF">PPENT_87.1.T1430078</name>
</gene>
<accession>A0A8S1XXR8</accession>
<organism evidence="1 2">
    <name type="scientific">Paramecium pentaurelia</name>
    <dbReference type="NCBI Taxonomy" id="43138"/>
    <lineage>
        <taxon>Eukaryota</taxon>
        <taxon>Sar</taxon>
        <taxon>Alveolata</taxon>
        <taxon>Ciliophora</taxon>
        <taxon>Intramacronucleata</taxon>
        <taxon>Oligohymenophorea</taxon>
        <taxon>Peniculida</taxon>
        <taxon>Parameciidae</taxon>
        <taxon>Paramecium</taxon>
    </lineage>
</organism>
<comment type="caution">
    <text evidence="1">The sequence shown here is derived from an EMBL/GenBank/DDBJ whole genome shotgun (WGS) entry which is preliminary data.</text>
</comment>
<dbReference type="Proteomes" id="UP000689195">
    <property type="component" value="Unassembled WGS sequence"/>
</dbReference>
<sequence length="146" mass="17063">MLNLYNSSFENNHQFQFQLKRYRPSYTIQSEPKNQLTRQHTIQDLLNLKLSGNIQSSQPVIQRNLLMRPSLKLAKITPSITESTDNYSSIKKRTISLENSKKVDFHPSVLVIYSENGIKKREKLIDECKIKRTGTRKNCIILIKKK</sequence>
<evidence type="ECO:0000313" key="2">
    <source>
        <dbReference type="Proteomes" id="UP000689195"/>
    </source>
</evidence>
<protein>
    <submittedName>
        <fullName evidence="1">Uncharacterized protein</fullName>
    </submittedName>
</protein>
<dbReference type="EMBL" id="CAJJDO010000143">
    <property type="protein sequence ID" value="CAD8206196.1"/>
    <property type="molecule type" value="Genomic_DNA"/>
</dbReference>
<name>A0A8S1XXR8_9CILI</name>
<keyword evidence="2" id="KW-1185">Reference proteome</keyword>
<reference evidence="1" key="1">
    <citation type="submission" date="2021-01" db="EMBL/GenBank/DDBJ databases">
        <authorList>
            <consortium name="Genoscope - CEA"/>
            <person name="William W."/>
        </authorList>
    </citation>
    <scope>NUCLEOTIDE SEQUENCE</scope>
</reference>
<dbReference type="AlphaFoldDB" id="A0A8S1XXR8"/>
<evidence type="ECO:0000313" key="1">
    <source>
        <dbReference type="EMBL" id="CAD8206196.1"/>
    </source>
</evidence>